<keyword evidence="3" id="KW-1185">Reference proteome</keyword>
<accession>A0AAD5U8J2</accession>
<gene>
    <name evidence="2" type="ORF">HK103_003786</name>
</gene>
<evidence type="ECO:0000259" key="1">
    <source>
        <dbReference type="Pfam" id="PF20236"/>
    </source>
</evidence>
<dbReference type="AlphaFoldDB" id="A0AAD5U8J2"/>
<organism evidence="2 3">
    <name type="scientific">Boothiomyces macroporosus</name>
    <dbReference type="NCBI Taxonomy" id="261099"/>
    <lineage>
        <taxon>Eukaryota</taxon>
        <taxon>Fungi</taxon>
        <taxon>Fungi incertae sedis</taxon>
        <taxon>Chytridiomycota</taxon>
        <taxon>Chytridiomycota incertae sedis</taxon>
        <taxon>Chytridiomycetes</taxon>
        <taxon>Rhizophydiales</taxon>
        <taxon>Terramycetaceae</taxon>
        <taxon>Boothiomyces</taxon>
    </lineage>
</organism>
<dbReference type="EMBL" id="JADGKB010000292">
    <property type="protein sequence ID" value="KAJ3250199.1"/>
    <property type="molecule type" value="Genomic_DNA"/>
</dbReference>
<reference evidence="2" key="1">
    <citation type="submission" date="2020-05" db="EMBL/GenBank/DDBJ databases">
        <title>Phylogenomic resolution of chytrid fungi.</title>
        <authorList>
            <person name="Stajich J.E."/>
            <person name="Amses K."/>
            <person name="Simmons R."/>
            <person name="Seto K."/>
            <person name="Myers J."/>
            <person name="Bonds A."/>
            <person name="Quandt C.A."/>
            <person name="Barry K."/>
            <person name="Liu P."/>
            <person name="Grigoriev I."/>
            <person name="Longcore J.E."/>
            <person name="James T.Y."/>
        </authorList>
    </citation>
    <scope>NUCLEOTIDE SEQUENCE</scope>
    <source>
        <strain evidence="2">PLAUS21</strain>
    </source>
</reference>
<name>A0AAD5U8J2_9FUNG</name>
<feature type="non-terminal residue" evidence="2">
    <location>
        <position position="1"/>
    </location>
</feature>
<proteinExistence type="predicted"/>
<evidence type="ECO:0000313" key="3">
    <source>
        <dbReference type="Proteomes" id="UP001210925"/>
    </source>
</evidence>
<evidence type="ECO:0000313" key="2">
    <source>
        <dbReference type="EMBL" id="KAJ3250199.1"/>
    </source>
</evidence>
<dbReference type="Pfam" id="PF20236">
    <property type="entry name" value="DUF6593"/>
    <property type="match status" value="1"/>
</dbReference>
<dbReference type="Proteomes" id="UP001210925">
    <property type="component" value="Unassembled WGS sequence"/>
</dbReference>
<sequence length="162" mass="18538">GMFSRDAKITDSNKNQVFHVEFPFAFFGAWSVTVHHGATKQGPIAMSINKPTFSWDFEIVDHGMNFRTILHKVGMFSRKHAFNGPNGKEFAWKGTGFGGDLKLVAYPEKVQVAYYDRAAFSFRKEGKIVVTPQVSHMANLIIATGFAVEEWEREERQKRHRR</sequence>
<comment type="caution">
    <text evidence="2">The sequence shown here is derived from an EMBL/GenBank/DDBJ whole genome shotgun (WGS) entry which is preliminary data.</text>
</comment>
<dbReference type="InterPro" id="IPR046528">
    <property type="entry name" value="DUF6593"/>
</dbReference>
<protein>
    <recommendedName>
        <fullName evidence="1">DUF6593 domain-containing protein</fullName>
    </recommendedName>
</protein>
<feature type="domain" description="DUF6593" evidence="1">
    <location>
        <begin position="7"/>
        <end position="153"/>
    </location>
</feature>